<dbReference type="OrthoDB" id="599464at2"/>
<organism evidence="1 2">
    <name type="scientific">Flavobacterium laiguense</name>
    <dbReference type="NCBI Taxonomy" id="2169409"/>
    <lineage>
        <taxon>Bacteria</taxon>
        <taxon>Pseudomonadati</taxon>
        <taxon>Bacteroidota</taxon>
        <taxon>Flavobacteriia</taxon>
        <taxon>Flavobacteriales</taxon>
        <taxon>Flavobacteriaceae</taxon>
        <taxon>Flavobacterium</taxon>
    </lineage>
</organism>
<proteinExistence type="predicted"/>
<protein>
    <recommendedName>
        <fullName evidence="3">MBG domain-containing protein</fullName>
    </recommendedName>
</protein>
<gene>
    <name evidence="1" type="ORF">DB891_17430</name>
</gene>
<dbReference type="AlphaFoldDB" id="A0A2U1JHS6"/>
<evidence type="ECO:0000313" key="2">
    <source>
        <dbReference type="Proteomes" id="UP000245618"/>
    </source>
</evidence>
<accession>A0A2U1JHS6</accession>
<reference evidence="1 2" key="1">
    <citation type="submission" date="2018-04" db="EMBL/GenBank/DDBJ databases">
        <title>Flavobacterium sp. nov., isolated from glacier ice.</title>
        <authorList>
            <person name="Liu Q."/>
            <person name="Xin Y.-H."/>
        </authorList>
    </citation>
    <scope>NUCLEOTIDE SEQUENCE [LARGE SCALE GENOMIC DNA]</scope>
    <source>
        <strain evidence="1 2">LB2P30</strain>
    </source>
</reference>
<dbReference type="InterPro" id="IPR025667">
    <property type="entry name" value="SprB_repeat"/>
</dbReference>
<dbReference type="Pfam" id="PF13573">
    <property type="entry name" value="SprB"/>
    <property type="match status" value="1"/>
</dbReference>
<sequence length="408" mass="42387">PGYTVEFNGVGGFVSQTSSKTYSGLVAGTYTWKVRDSKGCEKSGSEIVGQPTALIASDAHTEVTCLGDTDGSVTLTFSGGTAPYMVNFNGGGFATQTSPKTYTGLGAGTYNWTVKDDHGCEQSGSEVIAEGPSCGGPLCTYTQGYYGGSGTACTADGEFSSITVITNSINNMPGDVLYIGRGTSAADPGGSFTVTAAQAAQLNALMPGGGNAIVIGGDYTPFTITPLQNGKIKNVLLGQTVAMALNLYLTDDPSESIGNFSLVGSGGKYVVTKARATGSSCIDPVQADCAIELNAIESYLMPADVIAALPADADVWDLFQLAKNALGGQVYADVSLSEIVEALKAINNGFDKCRYFIEFSATAQLCPPLEIISTETEIAGFTAHPVPFKDQLTISYDLKYVTDVRIEV</sequence>
<dbReference type="Proteomes" id="UP000245618">
    <property type="component" value="Unassembled WGS sequence"/>
</dbReference>
<evidence type="ECO:0000313" key="1">
    <source>
        <dbReference type="EMBL" id="PWA04682.1"/>
    </source>
</evidence>
<keyword evidence="2" id="KW-1185">Reference proteome</keyword>
<name>A0A2U1JHS6_9FLAO</name>
<feature type="non-terminal residue" evidence="1">
    <location>
        <position position="1"/>
    </location>
</feature>
<comment type="caution">
    <text evidence="1">The sequence shown here is derived from an EMBL/GenBank/DDBJ whole genome shotgun (WGS) entry which is preliminary data.</text>
</comment>
<dbReference type="EMBL" id="QCZH01000060">
    <property type="protein sequence ID" value="PWA04682.1"/>
    <property type="molecule type" value="Genomic_DNA"/>
</dbReference>
<dbReference type="RefSeq" id="WP_133243533.1">
    <property type="nucleotide sequence ID" value="NZ_QCZH01000060.1"/>
</dbReference>
<evidence type="ECO:0008006" key="3">
    <source>
        <dbReference type="Google" id="ProtNLM"/>
    </source>
</evidence>
<feature type="non-terminal residue" evidence="1">
    <location>
        <position position="408"/>
    </location>
</feature>